<comment type="caution">
    <text evidence="7">The sequence shown here is derived from an EMBL/GenBank/DDBJ whole genome shotgun (WGS) entry which is preliminary data.</text>
</comment>
<feature type="transmembrane region" description="Helical" evidence="5">
    <location>
        <begin position="147"/>
        <end position="163"/>
    </location>
</feature>
<evidence type="ECO:0000256" key="2">
    <source>
        <dbReference type="ARBA" id="ARBA00022692"/>
    </source>
</evidence>
<keyword evidence="7" id="KW-0645">Protease</keyword>
<accession>A0ABD5R6A6</accession>
<feature type="transmembrane region" description="Helical" evidence="5">
    <location>
        <begin position="104"/>
        <end position="126"/>
    </location>
</feature>
<feature type="domain" description="Peptidase S54 rhomboid" evidence="6">
    <location>
        <begin position="46"/>
        <end position="185"/>
    </location>
</feature>
<dbReference type="RefSeq" id="WP_227229168.1">
    <property type="nucleotide sequence ID" value="NZ_JAJCVJ010000001.1"/>
</dbReference>
<keyword evidence="2 5" id="KW-0812">Transmembrane</keyword>
<feature type="transmembrane region" description="Helical" evidence="5">
    <location>
        <begin position="80"/>
        <end position="98"/>
    </location>
</feature>
<keyword evidence="8" id="KW-1185">Reference proteome</keyword>
<dbReference type="GO" id="GO:0016020">
    <property type="term" value="C:membrane"/>
    <property type="evidence" value="ECO:0007669"/>
    <property type="project" value="UniProtKB-SubCell"/>
</dbReference>
<organism evidence="7 8">
    <name type="scientific">Salinirubrum litoreum</name>
    <dbReference type="NCBI Taxonomy" id="1126234"/>
    <lineage>
        <taxon>Archaea</taxon>
        <taxon>Methanobacteriati</taxon>
        <taxon>Methanobacteriota</taxon>
        <taxon>Stenosarchaea group</taxon>
        <taxon>Halobacteria</taxon>
        <taxon>Halobacteriales</taxon>
        <taxon>Haloferacaceae</taxon>
        <taxon>Salinirubrum</taxon>
    </lineage>
</organism>
<evidence type="ECO:0000259" key="6">
    <source>
        <dbReference type="Pfam" id="PF01694"/>
    </source>
</evidence>
<dbReference type="InterPro" id="IPR035952">
    <property type="entry name" value="Rhomboid-like_sf"/>
</dbReference>
<protein>
    <submittedName>
        <fullName evidence="7">Rhomboid family intramembrane serine protease</fullName>
        <ecNumber evidence="7">3.4.21.105</ecNumber>
    </submittedName>
</protein>
<dbReference type="AlphaFoldDB" id="A0ABD5R6A6"/>
<dbReference type="Gene3D" id="1.20.1540.10">
    <property type="entry name" value="Rhomboid-like"/>
    <property type="match status" value="1"/>
</dbReference>
<dbReference type="InterPro" id="IPR022764">
    <property type="entry name" value="Peptidase_S54_rhomboid_dom"/>
</dbReference>
<feature type="transmembrane region" description="Helical" evidence="5">
    <location>
        <begin position="55"/>
        <end position="73"/>
    </location>
</feature>
<keyword evidence="4 5" id="KW-0472">Membrane</keyword>
<dbReference type="GO" id="GO:0008233">
    <property type="term" value="F:peptidase activity"/>
    <property type="evidence" value="ECO:0007669"/>
    <property type="project" value="UniProtKB-KW"/>
</dbReference>
<feature type="transmembrane region" description="Helical" evidence="5">
    <location>
        <begin position="12"/>
        <end position="35"/>
    </location>
</feature>
<keyword evidence="3 5" id="KW-1133">Transmembrane helix</keyword>
<dbReference type="Pfam" id="PF01694">
    <property type="entry name" value="Rhomboid"/>
    <property type="match status" value="1"/>
</dbReference>
<dbReference type="GO" id="GO:0006508">
    <property type="term" value="P:proteolysis"/>
    <property type="evidence" value="ECO:0007669"/>
    <property type="project" value="UniProtKB-KW"/>
</dbReference>
<dbReference type="PANTHER" id="PTHR43066">
    <property type="entry name" value="RHOMBOID-RELATED PROTEIN"/>
    <property type="match status" value="1"/>
</dbReference>
<evidence type="ECO:0000313" key="7">
    <source>
        <dbReference type="EMBL" id="MFC5365541.1"/>
    </source>
</evidence>
<reference evidence="7 8" key="1">
    <citation type="journal article" date="2019" name="Int. J. Syst. Evol. Microbiol.">
        <title>The Global Catalogue of Microorganisms (GCM) 10K type strain sequencing project: providing services to taxonomists for standard genome sequencing and annotation.</title>
        <authorList>
            <consortium name="The Broad Institute Genomics Platform"/>
            <consortium name="The Broad Institute Genome Sequencing Center for Infectious Disease"/>
            <person name="Wu L."/>
            <person name="Ma J."/>
        </authorList>
    </citation>
    <scope>NUCLEOTIDE SEQUENCE [LARGE SCALE GENOMIC DNA]</scope>
    <source>
        <strain evidence="7 8">CGMCC 1.12237</strain>
    </source>
</reference>
<evidence type="ECO:0000256" key="4">
    <source>
        <dbReference type="ARBA" id="ARBA00023136"/>
    </source>
</evidence>
<dbReference type="SUPFAM" id="SSF144091">
    <property type="entry name" value="Rhomboid-like"/>
    <property type="match status" value="1"/>
</dbReference>
<sequence>MVTRTATVQTLVVFAVVATLQTLAGLVGAGGLFVLDPGSLLDPATVLVSVYAHANLGHLLSNSLALLLLGLAVERGTTRLRFHLFFVTTGVLAGLVQVTVGNLLVAGTAGVLGASGAIFGLLGYLLAGNSVSGSLLSRFDLGRRAQLALFVVVAGVVTVATAAPGVALLAHFTGLLLGLVAGRLRLLRVRE</sequence>
<gene>
    <name evidence="7" type="ORF">ACFPJ5_01215</name>
</gene>
<proteinExistence type="predicted"/>
<evidence type="ECO:0000256" key="1">
    <source>
        <dbReference type="ARBA" id="ARBA00004141"/>
    </source>
</evidence>
<evidence type="ECO:0000256" key="5">
    <source>
        <dbReference type="SAM" id="Phobius"/>
    </source>
</evidence>
<comment type="subcellular location">
    <subcellularLocation>
        <location evidence="1">Membrane</location>
        <topology evidence="1">Multi-pass membrane protein</topology>
    </subcellularLocation>
</comment>
<name>A0ABD5R6A6_9EURY</name>
<evidence type="ECO:0000256" key="3">
    <source>
        <dbReference type="ARBA" id="ARBA00022989"/>
    </source>
</evidence>
<dbReference type="EC" id="3.4.21.105" evidence="7"/>
<dbReference type="Proteomes" id="UP001596201">
    <property type="component" value="Unassembled WGS sequence"/>
</dbReference>
<keyword evidence="7" id="KW-0378">Hydrolase</keyword>
<evidence type="ECO:0000313" key="8">
    <source>
        <dbReference type="Proteomes" id="UP001596201"/>
    </source>
</evidence>
<dbReference type="EMBL" id="JBHSKX010000001">
    <property type="protein sequence ID" value="MFC5365541.1"/>
    <property type="molecule type" value="Genomic_DNA"/>
</dbReference>